<dbReference type="Gene3D" id="1.50.40.10">
    <property type="entry name" value="Mitochondrial carrier domain"/>
    <property type="match status" value="1"/>
</dbReference>
<reference evidence="12" key="1">
    <citation type="submission" date="2016-05" db="EMBL/GenBank/DDBJ databases">
        <title>Comparative genomics of biotechnologically important yeasts.</title>
        <authorList>
            <consortium name="DOE Joint Genome Institute"/>
            <person name="Riley R."/>
            <person name="Haridas S."/>
            <person name="Wolfe K.H."/>
            <person name="Lopes M.R."/>
            <person name="Hittinger C.T."/>
            <person name="Goker M."/>
            <person name="Salamov A."/>
            <person name="Wisecaver J."/>
            <person name="Long T.M."/>
            <person name="Aerts A.L."/>
            <person name="Barry K."/>
            <person name="Choi C."/>
            <person name="Clum A."/>
            <person name="Coughlan A.Y."/>
            <person name="Deshpande S."/>
            <person name="Douglass A.P."/>
            <person name="Hanson S.J."/>
            <person name="Klenk H.-P."/>
            <person name="Labutti K."/>
            <person name="Lapidus A."/>
            <person name="Lindquist E."/>
            <person name="Lipzen A."/>
            <person name="Meier-Kolthoff J.P."/>
            <person name="Ohm R.A."/>
            <person name="Otillar R.P."/>
            <person name="Pangilinan J."/>
            <person name="Peng Y."/>
            <person name="Rokas A."/>
            <person name="Rosa C.A."/>
            <person name="Scheuner C."/>
            <person name="Sibirny A.A."/>
            <person name="Slot J.C."/>
            <person name="Stielow J.B."/>
            <person name="Sun H."/>
            <person name="Kurtzman C.P."/>
            <person name="Blackwell M."/>
            <person name="Grigoriev I.V."/>
            <person name="Jeffries T.W."/>
        </authorList>
    </citation>
    <scope>NUCLEOTIDE SEQUENCE [LARGE SCALE GENOMIC DNA]</scope>
    <source>
        <strain evidence="12">NRRL Y-2460</strain>
    </source>
</reference>
<dbReference type="Pfam" id="PF00153">
    <property type="entry name" value="Mito_carr"/>
    <property type="match status" value="2"/>
</dbReference>
<keyword evidence="12" id="KW-1185">Reference proteome</keyword>
<dbReference type="GO" id="GO:0000095">
    <property type="term" value="F:S-adenosyl-L-methionine transmembrane transporter activity"/>
    <property type="evidence" value="ECO:0007669"/>
    <property type="project" value="EnsemblFungi"/>
</dbReference>
<dbReference type="Proteomes" id="UP000094236">
    <property type="component" value="Unassembled WGS sequence"/>
</dbReference>
<feature type="transmembrane region" description="Helical" evidence="10">
    <location>
        <begin position="145"/>
        <end position="166"/>
    </location>
</feature>
<keyword evidence="7 8" id="KW-0472">Membrane</keyword>
<sequence length="177" mass="20205">MACLFRVPAEVVKQRTQASHFKSSLEAFKFLLKDQNNEGLIRGFYRGWNTTILREIPFTSIQYPLYEFLKKKWAFYEENNKISPLQGATCGSIAGGTAAALTTPLDVLKTRIMLHKERIGLVALTKNLIKEEGFKSLLNGMVPRILWISAGGFIYLGMYETVHFILTERNEINKKLQ</sequence>
<protein>
    <recommendedName>
        <fullName evidence="13">Mitochondrial carrier protein PET8</fullName>
    </recommendedName>
</protein>
<comment type="similarity">
    <text evidence="2 9">Belongs to the mitochondrial carrier (TC 2.A.29) family.</text>
</comment>
<keyword evidence="5" id="KW-0677">Repeat</keyword>
<evidence type="ECO:0000256" key="3">
    <source>
        <dbReference type="ARBA" id="ARBA00022448"/>
    </source>
</evidence>
<evidence type="ECO:0000256" key="8">
    <source>
        <dbReference type="PROSITE-ProRule" id="PRU00282"/>
    </source>
</evidence>
<evidence type="ECO:0000256" key="4">
    <source>
        <dbReference type="ARBA" id="ARBA00022692"/>
    </source>
</evidence>
<comment type="subcellular location">
    <subcellularLocation>
        <location evidence="1">Membrane</location>
        <topology evidence="1">Multi-pass membrane protein</topology>
    </subcellularLocation>
</comment>
<evidence type="ECO:0000256" key="10">
    <source>
        <dbReference type="SAM" id="Phobius"/>
    </source>
</evidence>
<evidence type="ECO:0008006" key="13">
    <source>
        <dbReference type="Google" id="ProtNLM"/>
    </source>
</evidence>
<keyword evidence="3 9" id="KW-0813">Transport</keyword>
<organism evidence="11 12">
    <name type="scientific">Pachysolen tannophilus NRRL Y-2460</name>
    <dbReference type="NCBI Taxonomy" id="669874"/>
    <lineage>
        <taxon>Eukaryota</taxon>
        <taxon>Fungi</taxon>
        <taxon>Dikarya</taxon>
        <taxon>Ascomycota</taxon>
        <taxon>Saccharomycotina</taxon>
        <taxon>Pichiomycetes</taxon>
        <taxon>Pachysolenaceae</taxon>
        <taxon>Pachysolen</taxon>
    </lineage>
</organism>
<feature type="repeat" description="Solcar" evidence="8">
    <location>
        <begin position="82"/>
        <end position="165"/>
    </location>
</feature>
<evidence type="ECO:0000256" key="9">
    <source>
        <dbReference type="RuleBase" id="RU000488"/>
    </source>
</evidence>
<keyword evidence="4 8" id="KW-0812">Transmembrane</keyword>
<dbReference type="InterPro" id="IPR023395">
    <property type="entry name" value="MCP_dom_sf"/>
</dbReference>
<evidence type="ECO:0000256" key="5">
    <source>
        <dbReference type="ARBA" id="ARBA00022737"/>
    </source>
</evidence>
<dbReference type="GO" id="GO:0016020">
    <property type="term" value="C:membrane"/>
    <property type="evidence" value="ECO:0007669"/>
    <property type="project" value="UniProtKB-SubCell"/>
</dbReference>
<dbReference type="SUPFAM" id="SSF103506">
    <property type="entry name" value="Mitochondrial carrier"/>
    <property type="match status" value="1"/>
</dbReference>
<dbReference type="PROSITE" id="PS50920">
    <property type="entry name" value="SOLCAR"/>
    <property type="match status" value="2"/>
</dbReference>
<dbReference type="AlphaFoldDB" id="A0A1E4TQT6"/>
<dbReference type="STRING" id="669874.A0A1E4TQT6"/>
<dbReference type="EMBL" id="KV454016">
    <property type="protein sequence ID" value="ODV94125.1"/>
    <property type="molecule type" value="Genomic_DNA"/>
</dbReference>
<gene>
    <name evidence="11" type="ORF">PACTADRAFT_51007</name>
</gene>
<evidence type="ECO:0000256" key="2">
    <source>
        <dbReference type="ARBA" id="ARBA00006375"/>
    </source>
</evidence>
<evidence type="ECO:0000256" key="6">
    <source>
        <dbReference type="ARBA" id="ARBA00022989"/>
    </source>
</evidence>
<evidence type="ECO:0000256" key="1">
    <source>
        <dbReference type="ARBA" id="ARBA00004141"/>
    </source>
</evidence>
<evidence type="ECO:0000313" key="12">
    <source>
        <dbReference type="Proteomes" id="UP000094236"/>
    </source>
</evidence>
<dbReference type="GO" id="GO:0005739">
    <property type="term" value="C:mitochondrion"/>
    <property type="evidence" value="ECO:0007669"/>
    <property type="project" value="EnsemblFungi"/>
</dbReference>
<dbReference type="OrthoDB" id="276989at2759"/>
<dbReference type="InterPro" id="IPR018108">
    <property type="entry name" value="MCP_transmembrane"/>
</dbReference>
<proteinExistence type="inferred from homology"/>
<name>A0A1E4TQT6_PACTA</name>
<dbReference type="PANTHER" id="PTHR45667">
    <property type="entry name" value="S-ADENOSYLMETHIONINE MITOCHONDRIAL CARRIER PROTEIN"/>
    <property type="match status" value="1"/>
</dbReference>
<evidence type="ECO:0000256" key="7">
    <source>
        <dbReference type="ARBA" id="ARBA00023136"/>
    </source>
</evidence>
<evidence type="ECO:0000313" key="11">
    <source>
        <dbReference type="EMBL" id="ODV94125.1"/>
    </source>
</evidence>
<accession>A0A1E4TQT6</accession>
<keyword evidence="6 10" id="KW-1133">Transmembrane helix</keyword>
<feature type="repeat" description="Solcar" evidence="8">
    <location>
        <begin position="1"/>
        <end position="72"/>
    </location>
</feature>